<dbReference type="Proteomes" id="UP000245207">
    <property type="component" value="Unassembled WGS sequence"/>
</dbReference>
<evidence type="ECO:0000313" key="2">
    <source>
        <dbReference type="EMBL" id="PWA41362.1"/>
    </source>
</evidence>
<dbReference type="EMBL" id="PKPP01013129">
    <property type="protein sequence ID" value="PWA41362.1"/>
    <property type="molecule type" value="Genomic_DNA"/>
</dbReference>
<dbReference type="OrthoDB" id="1845088at2759"/>
<evidence type="ECO:0000256" key="1">
    <source>
        <dbReference type="SAM" id="MobiDB-lite"/>
    </source>
</evidence>
<name>A0A2U1KX83_ARTAN</name>
<protein>
    <submittedName>
        <fullName evidence="2">Zinc finger, CCHC-type, Gag-polypeptide of LTR copia-type</fullName>
    </submittedName>
</protein>
<sequence>MAETLGHTTAKDVWCALADAYSHESVERMHILRDSLRQLQKVNIDESQVSISPPNVLASPTTQPVVSPSSAPRCDLCPNITEPTSNAQSSTEPTVAPFISDPSTVDATSDVPHAVPCVLATKPYIAILEV</sequence>
<accession>A0A2U1KX83</accession>
<keyword evidence="3" id="KW-1185">Reference proteome</keyword>
<organism evidence="2 3">
    <name type="scientific">Artemisia annua</name>
    <name type="common">Sweet wormwood</name>
    <dbReference type="NCBI Taxonomy" id="35608"/>
    <lineage>
        <taxon>Eukaryota</taxon>
        <taxon>Viridiplantae</taxon>
        <taxon>Streptophyta</taxon>
        <taxon>Embryophyta</taxon>
        <taxon>Tracheophyta</taxon>
        <taxon>Spermatophyta</taxon>
        <taxon>Magnoliopsida</taxon>
        <taxon>eudicotyledons</taxon>
        <taxon>Gunneridae</taxon>
        <taxon>Pentapetalae</taxon>
        <taxon>asterids</taxon>
        <taxon>campanulids</taxon>
        <taxon>Asterales</taxon>
        <taxon>Asteraceae</taxon>
        <taxon>Asteroideae</taxon>
        <taxon>Anthemideae</taxon>
        <taxon>Artemisiinae</taxon>
        <taxon>Artemisia</taxon>
    </lineage>
</organism>
<feature type="region of interest" description="Disordered" evidence="1">
    <location>
        <begin position="51"/>
        <end position="71"/>
    </location>
</feature>
<dbReference type="AlphaFoldDB" id="A0A2U1KX83"/>
<feature type="compositionally biased region" description="Low complexity" evidence="1">
    <location>
        <begin position="58"/>
        <end position="71"/>
    </location>
</feature>
<comment type="caution">
    <text evidence="2">The sequence shown here is derived from an EMBL/GenBank/DDBJ whole genome shotgun (WGS) entry which is preliminary data.</text>
</comment>
<gene>
    <name evidence="2" type="ORF">CTI12_AA554380</name>
</gene>
<proteinExistence type="predicted"/>
<evidence type="ECO:0000313" key="3">
    <source>
        <dbReference type="Proteomes" id="UP000245207"/>
    </source>
</evidence>
<reference evidence="2 3" key="1">
    <citation type="journal article" date="2018" name="Mol. Plant">
        <title>The genome of Artemisia annua provides insight into the evolution of Asteraceae family and artemisinin biosynthesis.</title>
        <authorList>
            <person name="Shen Q."/>
            <person name="Zhang L."/>
            <person name="Liao Z."/>
            <person name="Wang S."/>
            <person name="Yan T."/>
            <person name="Shi P."/>
            <person name="Liu M."/>
            <person name="Fu X."/>
            <person name="Pan Q."/>
            <person name="Wang Y."/>
            <person name="Lv Z."/>
            <person name="Lu X."/>
            <person name="Zhang F."/>
            <person name="Jiang W."/>
            <person name="Ma Y."/>
            <person name="Chen M."/>
            <person name="Hao X."/>
            <person name="Li L."/>
            <person name="Tang Y."/>
            <person name="Lv G."/>
            <person name="Zhou Y."/>
            <person name="Sun X."/>
            <person name="Brodelius P.E."/>
            <person name="Rose J.K.C."/>
            <person name="Tang K."/>
        </authorList>
    </citation>
    <scope>NUCLEOTIDE SEQUENCE [LARGE SCALE GENOMIC DNA]</scope>
    <source>
        <strain evidence="3">cv. Huhao1</strain>
        <tissue evidence="2">Leaf</tissue>
    </source>
</reference>